<accession>A0A9N9AU71</accession>
<dbReference type="CDD" id="cd05992">
    <property type="entry name" value="PB1"/>
    <property type="match status" value="1"/>
</dbReference>
<dbReference type="GO" id="GO:0031106">
    <property type="term" value="P:septin ring organization"/>
    <property type="evidence" value="ECO:0007669"/>
    <property type="project" value="TreeGrafter"/>
</dbReference>
<dbReference type="PANTHER" id="PTHR47339:SF1">
    <property type="entry name" value="CELL DIVISION CONTROL PROTEIN 24"/>
    <property type="match status" value="1"/>
</dbReference>
<dbReference type="EMBL" id="CAJVPI010000499">
    <property type="protein sequence ID" value="CAG8542710.1"/>
    <property type="molecule type" value="Genomic_DNA"/>
</dbReference>
<dbReference type="SMART" id="SM00233">
    <property type="entry name" value="PH"/>
    <property type="match status" value="1"/>
</dbReference>
<dbReference type="PROSITE" id="PS00741">
    <property type="entry name" value="DH_1"/>
    <property type="match status" value="1"/>
</dbReference>
<feature type="compositionally biased region" description="Low complexity" evidence="2">
    <location>
        <begin position="785"/>
        <end position="798"/>
    </location>
</feature>
<dbReference type="OrthoDB" id="1594986at2759"/>
<gene>
    <name evidence="6" type="ORF">PBRASI_LOCUS4671</name>
</gene>
<keyword evidence="1" id="KW-0175">Coiled coil</keyword>
<dbReference type="Pfam" id="PF15411">
    <property type="entry name" value="PH_10"/>
    <property type="match status" value="1"/>
</dbReference>
<feature type="domain" description="DH" evidence="4">
    <location>
        <begin position="195"/>
        <end position="370"/>
    </location>
</feature>
<dbReference type="Proteomes" id="UP000789739">
    <property type="component" value="Unassembled WGS sequence"/>
</dbReference>
<dbReference type="PROSITE" id="PS50010">
    <property type="entry name" value="DH_2"/>
    <property type="match status" value="1"/>
</dbReference>
<feature type="region of interest" description="Disordered" evidence="2">
    <location>
        <begin position="769"/>
        <end position="798"/>
    </location>
</feature>
<evidence type="ECO:0000259" key="3">
    <source>
        <dbReference type="PROSITE" id="PS50003"/>
    </source>
</evidence>
<evidence type="ECO:0000256" key="2">
    <source>
        <dbReference type="SAM" id="MobiDB-lite"/>
    </source>
</evidence>
<feature type="coiled-coil region" evidence="1">
    <location>
        <begin position="357"/>
        <end position="386"/>
    </location>
</feature>
<dbReference type="Pfam" id="PF06395">
    <property type="entry name" value="CDC24"/>
    <property type="match status" value="1"/>
</dbReference>
<dbReference type="PROSITE" id="PS50003">
    <property type="entry name" value="PH_DOMAIN"/>
    <property type="match status" value="1"/>
</dbReference>
<evidence type="ECO:0000259" key="5">
    <source>
        <dbReference type="PROSITE" id="PS51745"/>
    </source>
</evidence>
<dbReference type="PROSITE" id="PS51745">
    <property type="entry name" value="PB1"/>
    <property type="match status" value="1"/>
</dbReference>
<feature type="region of interest" description="Disordered" evidence="2">
    <location>
        <begin position="713"/>
        <end position="733"/>
    </location>
</feature>
<evidence type="ECO:0000313" key="7">
    <source>
        <dbReference type="Proteomes" id="UP000789739"/>
    </source>
</evidence>
<evidence type="ECO:0000313" key="6">
    <source>
        <dbReference type="EMBL" id="CAG8542710.1"/>
    </source>
</evidence>
<dbReference type="AlphaFoldDB" id="A0A9N9AU71"/>
<dbReference type="Pfam" id="PF00564">
    <property type="entry name" value="PB1"/>
    <property type="match status" value="1"/>
</dbReference>
<feature type="compositionally biased region" description="Polar residues" evidence="2">
    <location>
        <begin position="10"/>
        <end position="38"/>
    </location>
</feature>
<dbReference type="InterPro" id="IPR010481">
    <property type="entry name" value="Cdc24/Scd1_N"/>
</dbReference>
<dbReference type="GO" id="GO:0005634">
    <property type="term" value="C:nucleus"/>
    <property type="evidence" value="ECO:0007669"/>
    <property type="project" value="TreeGrafter"/>
</dbReference>
<reference evidence="6" key="1">
    <citation type="submission" date="2021-06" db="EMBL/GenBank/DDBJ databases">
        <authorList>
            <person name="Kallberg Y."/>
            <person name="Tangrot J."/>
            <person name="Rosling A."/>
        </authorList>
    </citation>
    <scope>NUCLEOTIDE SEQUENCE</scope>
    <source>
        <strain evidence="6">BR232B</strain>
    </source>
</reference>
<dbReference type="SUPFAM" id="SSF48065">
    <property type="entry name" value="DBL homology domain (DH-domain)"/>
    <property type="match status" value="1"/>
</dbReference>
<dbReference type="Gene3D" id="3.10.20.90">
    <property type="entry name" value="Phosphatidylinositol 3-kinase Catalytic Subunit, Chain A, domain 1"/>
    <property type="match status" value="1"/>
</dbReference>
<dbReference type="InterPro" id="IPR000219">
    <property type="entry name" value="DH_dom"/>
</dbReference>
<dbReference type="InterPro" id="IPR053026">
    <property type="entry name" value="CDC42_GEF"/>
</dbReference>
<dbReference type="InterPro" id="IPR033511">
    <property type="entry name" value="Cdc24/Scd1_PH_dom"/>
</dbReference>
<name>A0A9N9AU71_9GLOM</name>
<dbReference type="InterPro" id="IPR011993">
    <property type="entry name" value="PH-like_dom_sf"/>
</dbReference>
<feature type="compositionally biased region" description="Low complexity" evidence="2">
    <location>
        <begin position="663"/>
        <end position="679"/>
    </location>
</feature>
<dbReference type="PANTHER" id="PTHR47339">
    <property type="entry name" value="CELL DIVISION CONTROL PROTEIN 24"/>
    <property type="match status" value="1"/>
</dbReference>
<dbReference type="SUPFAM" id="SSF54277">
    <property type="entry name" value="CAD &amp; PB1 domains"/>
    <property type="match status" value="1"/>
</dbReference>
<feature type="region of interest" description="Disordered" evidence="2">
    <location>
        <begin position="585"/>
        <end position="694"/>
    </location>
</feature>
<keyword evidence="7" id="KW-1185">Reference proteome</keyword>
<dbReference type="SMART" id="SM00666">
    <property type="entry name" value="PB1"/>
    <property type="match status" value="1"/>
</dbReference>
<dbReference type="Gene3D" id="1.20.900.10">
    <property type="entry name" value="Dbl homology (DH) domain"/>
    <property type="match status" value="1"/>
</dbReference>
<dbReference type="SMART" id="SM00325">
    <property type="entry name" value="RhoGEF"/>
    <property type="match status" value="1"/>
</dbReference>
<protein>
    <submittedName>
        <fullName evidence="6">8783_t:CDS:1</fullName>
    </submittedName>
</protein>
<dbReference type="Pfam" id="PF00621">
    <property type="entry name" value="RhoGEF"/>
    <property type="match status" value="1"/>
</dbReference>
<proteinExistence type="predicted"/>
<dbReference type="CDD" id="cd13246">
    <property type="entry name" value="PH_Scd1"/>
    <property type="match status" value="1"/>
</dbReference>
<feature type="compositionally biased region" description="Polar residues" evidence="2">
    <location>
        <begin position="715"/>
        <end position="732"/>
    </location>
</feature>
<comment type="caution">
    <text evidence="6">The sequence shown here is derived from an EMBL/GenBank/DDBJ whole genome shotgun (WGS) entry which is preliminary data.</text>
</comment>
<dbReference type="Gene3D" id="2.30.29.30">
    <property type="entry name" value="Pleckstrin-homology domain (PH domain)/Phosphotyrosine-binding domain (PTB)"/>
    <property type="match status" value="1"/>
</dbReference>
<feature type="compositionally biased region" description="Polar residues" evidence="2">
    <location>
        <begin position="632"/>
        <end position="645"/>
    </location>
</feature>
<dbReference type="GO" id="GO:0000935">
    <property type="term" value="C:division septum"/>
    <property type="evidence" value="ECO:0007669"/>
    <property type="project" value="TreeGrafter"/>
</dbReference>
<organism evidence="6 7">
    <name type="scientific">Paraglomus brasilianum</name>
    <dbReference type="NCBI Taxonomy" id="144538"/>
    <lineage>
        <taxon>Eukaryota</taxon>
        <taxon>Fungi</taxon>
        <taxon>Fungi incertae sedis</taxon>
        <taxon>Mucoromycota</taxon>
        <taxon>Glomeromycotina</taxon>
        <taxon>Glomeromycetes</taxon>
        <taxon>Paraglomerales</taxon>
        <taxon>Paraglomeraceae</taxon>
        <taxon>Paraglomus</taxon>
    </lineage>
</organism>
<dbReference type="InterPro" id="IPR035899">
    <property type="entry name" value="DBL_dom_sf"/>
</dbReference>
<dbReference type="InterPro" id="IPR001331">
    <property type="entry name" value="GDS_CDC24_CS"/>
</dbReference>
<feature type="domain" description="PB1" evidence="5">
    <location>
        <begin position="818"/>
        <end position="896"/>
    </location>
</feature>
<dbReference type="SUPFAM" id="SSF50729">
    <property type="entry name" value="PH domain-like"/>
    <property type="match status" value="1"/>
</dbReference>
<feature type="compositionally biased region" description="Low complexity" evidence="2">
    <location>
        <begin position="594"/>
        <end position="611"/>
    </location>
</feature>
<dbReference type="InterPro" id="IPR000270">
    <property type="entry name" value="PB1_dom"/>
</dbReference>
<dbReference type="InterPro" id="IPR001849">
    <property type="entry name" value="PH_domain"/>
</dbReference>
<feature type="region of interest" description="Disordered" evidence="2">
    <location>
        <begin position="1"/>
        <end position="38"/>
    </location>
</feature>
<dbReference type="GO" id="GO:0043332">
    <property type="term" value="C:mating projection tip"/>
    <property type="evidence" value="ECO:0007669"/>
    <property type="project" value="TreeGrafter"/>
</dbReference>
<evidence type="ECO:0000259" key="4">
    <source>
        <dbReference type="PROSITE" id="PS50010"/>
    </source>
</evidence>
<dbReference type="GO" id="GO:0030010">
    <property type="term" value="P:establishment of cell polarity"/>
    <property type="evidence" value="ECO:0007669"/>
    <property type="project" value="TreeGrafter"/>
</dbReference>
<sequence>MSRGAVKRSPSLSQMSNTSVLQISPIETPSPTGANTLNRPAQASQSLYQLCLDLINRLYCVEGFEQYLDHDTQNDTPVGLLWQTFRLGYPLCMLFNAMKPGKPIADEFCRPNAGDSKETATKKMLYQFSVGCKNELDLNHDETFTVSAFTKDDTDGLVKVINAVKRILDRMEAKNLLIPSRRQVRTSEPIQPNDSRARVVQEILETERKYVQDLEALQIYSNELIKQEIISADTNHKLFANLNHLVDFQRRFLIGIEDNAAKPPADQRFGFLFIEKEDSFEVYEPFCANYQYASELVIQETDKLQKLKHVVEPTYELPSLLIKPIQRICKYPLLLQELLKYSDQNETPYYDEINRGLRAIKRVADRVNETRRKQENETVVKELERRVEDWKGHSVSSFGSLLLEDIFIMSKDDSEREYHVYLFEKILLCCKEMAQRRPQTAGRGLLTQRRPKRASLQLKGRIFIHNISAVVNNSRSGLWSLKVFWRGDTEMESFSLKCRNEEQLKQWQSTLEKLVTDQNNSNRHTLPAQMSKPIDVYIEKEKRTPVSNTQLVSLQNLTPTYYGRDDDAASQSLPYGQMPRNRARDDQYAQNNWQSVSSQMQQSQSQYYSQYRPHGNMSMPPPARAGLPATPGSITTMLSNASAKTEYNGPNYLPLSPPPSHPNSPAQSVRSSGSVSSQSLNVWPRRSSDHPQNSFTDTIARFMTEPTDDAYAGSASMQRTQSHNSPVYQQVGSPIPHILQSPMKMRSQSNPNIHTIQESNQETVPDIPFAPHSQYSRTGNGYHVSSQSTISSSNGSSYHIPSAMTTPSSSTMSLVSSTMKIKVNFADDIFVIVVPSDIKYRDLCERVEKKIGLSSRAAHPLKIKYPDDEGDHITMSSDEDVRMAFEDRSFLNLYVI</sequence>
<evidence type="ECO:0000256" key="1">
    <source>
        <dbReference type="SAM" id="Coils"/>
    </source>
</evidence>
<dbReference type="CDD" id="cd00160">
    <property type="entry name" value="RhoGEF"/>
    <property type="match status" value="1"/>
</dbReference>
<dbReference type="GO" id="GO:0005085">
    <property type="term" value="F:guanyl-nucleotide exchange factor activity"/>
    <property type="evidence" value="ECO:0007669"/>
    <property type="project" value="InterPro"/>
</dbReference>
<dbReference type="GO" id="GO:0005737">
    <property type="term" value="C:cytoplasm"/>
    <property type="evidence" value="ECO:0007669"/>
    <property type="project" value="TreeGrafter"/>
</dbReference>
<dbReference type="InterPro" id="IPR053793">
    <property type="entry name" value="PB1-like"/>
</dbReference>
<dbReference type="GO" id="GO:0035556">
    <property type="term" value="P:intracellular signal transduction"/>
    <property type="evidence" value="ECO:0007669"/>
    <property type="project" value="InterPro"/>
</dbReference>
<feature type="domain" description="PH" evidence="3">
    <location>
        <begin position="394"/>
        <end position="516"/>
    </location>
</feature>